<evidence type="ECO:0000313" key="2">
    <source>
        <dbReference type="Proteomes" id="UP000006015"/>
    </source>
</evidence>
<accession>A0ABN0AHN9</accession>
<proteinExistence type="predicted"/>
<gene>
    <name evidence="1" type="ORF">HMPREF0281_00430</name>
</gene>
<reference evidence="1 2" key="1">
    <citation type="submission" date="2010-04" db="EMBL/GenBank/DDBJ databases">
        <authorList>
            <person name="Weinstock G."/>
            <person name="Sodergren E."/>
            <person name="Clifton S."/>
            <person name="Fulton L."/>
            <person name="Fulton B."/>
            <person name="Courtney L."/>
            <person name="Fronick C."/>
            <person name="Harrison M."/>
            <person name="Strong C."/>
            <person name="Farmer C."/>
            <person name="Delahaunty K."/>
            <person name="Markovic C."/>
            <person name="Hall O."/>
            <person name="Minx P."/>
            <person name="Tomlinson C."/>
            <person name="Mitreva M."/>
            <person name="Hou S."/>
            <person name="Wollam A."/>
            <person name="Pepin K.H."/>
            <person name="Johnson M."/>
            <person name="Bhonagiri V."/>
            <person name="Zhang X."/>
            <person name="Suruliraj S."/>
            <person name="Warren W."/>
            <person name="Chinwalla A."/>
            <person name="Mardis E.R."/>
            <person name="Wilson R.K."/>
        </authorList>
    </citation>
    <scope>NUCLEOTIDE SEQUENCE [LARGE SCALE GENOMIC DNA]</scope>
    <source>
        <strain evidence="1 2">DSM 20306</strain>
    </source>
</reference>
<organism evidence="1 2">
    <name type="scientific">Corynebacterium ammoniagenes DSM 20306</name>
    <dbReference type="NCBI Taxonomy" id="649754"/>
    <lineage>
        <taxon>Bacteria</taxon>
        <taxon>Bacillati</taxon>
        <taxon>Actinomycetota</taxon>
        <taxon>Actinomycetes</taxon>
        <taxon>Mycobacteriales</taxon>
        <taxon>Corynebacteriaceae</taxon>
        <taxon>Corynebacterium</taxon>
    </lineage>
</organism>
<dbReference type="Proteomes" id="UP000006015">
    <property type="component" value="Unassembled WGS sequence"/>
</dbReference>
<evidence type="ECO:0000313" key="1">
    <source>
        <dbReference type="EMBL" id="EFG82399.1"/>
    </source>
</evidence>
<name>A0ABN0AHN9_CORAM</name>
<protein>
    <submittedName>
        <fullName evidence="1">Uncharacterized protein</fullName>
    </submittedName>
</protein>
<sequence length="140" mass="15369">MFCNGGTLTKAEGSPVESGTCSELVTWDEVSKIAAQFSDALLVEMEKAFADVEAEINTKMEEEGYTTPNSPYPDASEDAVFNSCWEDGYAQFTDGSVRPYSDCELGPVEQTPSPWVQGQIDWHNCLDAGNTEEYCRATLN</sequence>
<dbReference type="EMBL" id="ADNS01000002">
    <property type="protein sequence ID" value="EFG82399.1"/>
    <property type="molecule type" value="Genomic_DNA"/>
</dbReference>
<keyword evidence="2" id="KW-1185">Reference proteome</keyword>
<comment type="caution">
    <text evidence="1">The sequence shown here is derived from an EMBL/GenBank/DDBJ whole genome shotgun (WGS) entry which is preliminary data.</text>
</comment>